<evidence type="ECO:0000256" key="2">
    <source>
        <dbReference type="SAM" id="Phobius"/>
    </source>
</evidence>
<evidence type="ECO:0000313" key="3">
    <source>
        <dbReference type="EMBL" id="PJE94264.1"/>
    </source>
</evidence>
<sequence>MAGPGDPPPEGAPGGGDDEYRSTVFDESFVRAARLQEFSARERLADHEHPVRALPSESSRGPVWQGLVLVLLLALAFGTAVYLGTRPAPHSREPVERQPLSSTVIPLSPVGTVPGGRPERLFERSPAAEFYVGAAGVTLPPARATAHFAESQVLAALATAKEYVVESSLNPEVLGGGTVRPVRILLDPDQHPQFDRSLERPAADGRHAATGWLLRFHPGSTVLTGAGVRVHGTMEIREAGSGALEVRTDHVLVYAVRPAVSAADRPASPAPHDGEAGDAGDADVSGASLFTVRRELLLRFDREDLRDQRVTVERATVRAGPMSCTARPHDVLRPLTAGQTTGDDRPAATDPYERGDPAVPLCGTLDPSSRPGP</sequence>
<keyword evidence="2" id="KW-1133">Transmembrane helix</keyword>
<dbReference type="RefSeq" id="WP_100204875.1">
    <property type="nucleotide sequence ID" value="NZ_PGGW01000069.1"/>
</dbReference>
<keyword evidence="2" id="KW-0472">Membrane</keyword>
<proteinExistence type="predicted"/>
<keyword evidence="2" id="KW-0812">Transmembrane</keyword>
<comment type="caution">
    <text evidence="3">The sequence shown here is derived from an EMBL/GenBank/DDBJ whole genome shotgun (WGS) entry which is preliminary data.</text>
</comment>
<accession>A0A2M8LQM5</accession>
<evidence type="ECO:0000313" key="4">
    <source>
        <dbReference type="Proteomes" id="UP000230407"/>
    </source>
</evidence>
<feature type="region of interest" description="Disordered" evidence="1">
    <location>
        <begin position="262"/>
        <end position="283"/>
    </location>
</feature>
<dbReference type="Proteomes" id="UP000230407">
    <property type="component" value="Unassembled WGS sequence"/>
</dbReference>
<feature type="transmembrane region" description="Helical" evidence="2">
    <location>
        <begin position="63"/>
        <end position="83"/>
    </location>
</feature>
<protein>
    <submittedName>
        <fullName evidence="3">Uncharacterized protein</fullName>
    </submittedName>
</protein>
<evidence type="ECO:0000256" key="1">
    <source>
        <dbReference type="SAM" id="MobiDB-lite"/>
    </source>
</evidence>
<keyword evidence="4" id="KW-1185">Reference proteome</keyword>
<organism evidence="3 4">
    <name type="scientific">Streptomyces carminius</name>
    <dbReference type="NCBI Taxonomy" id="2665496"/>
    <lineage>
        <taxon>Bacteria</taxon>
        <taxon>Bacillati</taxon>
        <taxon>Actinomycetota</taxon>
        <taxon>Actinomycetes</taxon>
        <taxon>Kitasatosporales</taxon>
        <taxon>Streptomycetaceae</taxon>
        <taxon>Streptomyces</taxon>
    </lineage>
</organism>
<dbReference type="EMBL" id="PGGW01000069">
    <property type="protein sequence ID" value="PJE94264.1"/>
    <property type="molecule type" value="Genomic_DNA"/>
</dbReference>
<feature type="region of interest" description="Disordered" evidence="1">
    <location>
        <begin position="323"/>
        <end position="373"/>
    </location>
</feature>
<dbReference type="AlphaFoldDB" id="A0A2M8LQM5"/>
<feature type="compositionally biased region" description="Pro residues" evidence="1">
    <location>
        <begin position="1"/>
        <end position="11"/>
    </location>
</feature>
<feature type="compositionally biased region" description="Basic and acidic residues" evidence="1">
    <location>
        <begin position="342"/>
        <end position="356"/>
    </location>
</feature>
<reference evidence="3 4" key="1">
    <citation type="submission" date="2017-11" db="EMBL/GenBank/DDBJ databases">
        <title>Streptomyces carmine sp. nov., a novel actinomycete isolated from Sophora alopecuroides in Xinjiang, China.</title>
        <authorList>
            <person name="Wang Y."/>
            <person name="Luo X."/>
            <person name="Wan C."/>
            <person name="Zhang L."/>
        </authorList>
    </citation>
    <scope>NUCLEOTIDE SEQUENCE [LARGE SCALE GENOMIC DNA]</scope>
    <source>
        <strain evidence="3 4">TRM SA0054</strain>
    </source>
</reference>
<name>A0A2M8LQM5_9ACTN</name>
<feature type="region of interest" description="Disordered" evidence="1">
    <location>
        <begin position="1"/>
        <end position="23"/>
    </location>
</feature>
<gene>
    <name evidence="3" type="ORF">CUT44_28765</name>
</gene>